<reference evidence="3 4" key="1">
    <citation type="submission" date="2019-04" db="EMBL/GenBank/DDBJ databases">
        <authorList>
            <person name="Jiang L."/>
        </authorList>
    </citation>
    <scope>NUCLEOTIDE SEQUENCE [LARGE SCALE GENOMIC DNA]</scope>
    <source>
        <strain evidence="3 4">YIM 131853</strain>
    </source>
</reference>
<evidence type="ECO:0000313" key="3">
    <source>
        <dbReference type="EMBL" id="THG33595.1"/>
    </source>
</evidence>
<gene>
    <name evidence="3" type="ORF">E6C64_02040</name>
</gene>
<dbReference type="SUPFAM" id="SSF56672">
    <property type="entry name" value="DNA/RNA polymerases"/>
    <property type="match status" value="1"/>
</dbReference>
<feature type="domain" description="UmuC" evidence="2">
    <location>
        <begin position="24"/>
        <end position="185"/>
    </location>
</feature>
<dbReference type="Pfam" id="PF00817">
    <property type="entry name" value="IMS"/>
    <property type="match status" value="1"/>
</dbReference>
<dbReference type="PANTHER" id="PTHR35369:SF2">
    <property type="entry name" value="BLR3025 PROTEIN"/>
    <property type="match status" value="1"/>
</dbReference>
<evidence type="ECO:0000313" key="4">
    <source>
        <dbReference type="Proteomes" id="UP000309133"/>
    </source>
</evidence>
<dbReference type="OrthoDB" id="5244088at2"/>
<accession>A0A4S4FUS4</accession>
<dbReference type="CDD" id="cd03468">
    <property type="entry name" value="PolY_like"/>
    <property type="match status" value="1"/>
</dbReference>
<name>A0A4S4FUS4_9MICO</name>
<dbReference type="GO" id="GO:0006281">
    <property type="term" value="P:DNA repair"/>
    <property type="evidence" value="ECO:0007669"/>
    <property type="project" value="InterPro"/>
</dbReference>
<dbReference type="InterPro" id="IPR050356">
    <property type="entry name" value="SulA_CellDiv_inhibitor"/>
</dbReference>
<dbReference type="InterPro" id="IPR001126">
    <property type="entry name" value="UmuC"/>
</dbReference>
<dbReference type="Gene3D" id="3.40.1170.60">
    <property type="match status" value="1"/>
</dbReference>
<dbReference type="PROSITE" id="PS50173">
    <property type="entry name" value="UMUC"/>
    <property type="match status" value="1"/>
</dbReference>
<keyword evidence="4" id="KW-1185">Reference proteome</keyword>
<keyword evidence="1" id="KW-0227">DNA damage</keyword>
<evidence type="ECO:0000259" key="2">
    <source>
        <dbReference type="PROSITE" id="PS50173"/>
    </source>
</evidence>
<dbReference type="AlphaFoldDB" id="A0A4S4FUS4"/>
<dbReference type="EMBL" id="SSSM01000001">
    <property type="protein sequence ID" value="THG33595.1"/>
    <property type="molecule type" value="Genomic_DNA"/>
</dbReference>
<comment type="caution">
    <text evidence="3">The sequence shown here is derived from an EMBL/GenBank/DDBJ whole genome shotgun (WGS) entry which is preliminary data.</text>
</comment>
<sequence>MVLWCPDWPIIAAARTLEIDPVAPIALIEKGEVFACSAAARADGVRRGLRVREAQSRCSVLEVLPYDQAMDARAFEPIIDAIEQIMPGVQMLRPGTLAIRAQGPSRYFGGEDSAAYQLLFALAEQGLTDARIGIADGPFAAEQAARSTGPSSSLTAGMGAAPESARVRIIPDGGSAAFLSPMPVSLLALPSLAMLLRRLGLSTLGGFAGLPELEVRNRFGEEGAHAHRLAAGLDGSRVTPRIPPDELDVSISFEPPLDRIEQVAFGVREPAERFLDRLAKMSLVCTSIEVEITTERGMMRTRTWMHPRSFTPAEIVDRVRWQLQGTGQSRMARSDAGLDSAISTVRILPESVDAANHHEQGLWGNAPDERIHHGLSRVQSMLGHTAVLTATVGGGRMLIDRQVLVPWGDREQIARPADRPWPGSLPGLPPATVFPNQLACVVLAPDGTSVDIDDRGVLSGPPARFAPPGARSAGPVTAWAGPWPVDERWWDAEEGRELNRFQVVDATGEAWLLLLERGSWWAEGRYD</sequence>
<dbReference type="Proteomes" id="UP000309133">
    <property type="component" value="Unassembled WGS sequence"/>
</dbReference>
<organism evidence="3 4">
    <name type="scientific">Naasia lichenicola</name>
    <dbReference type="NCBI Taxonomy" id="2565933"/>
    <lineage>
        <taxon>Bacteria</taxon>
        <taxon>Bacillati</taxon>
        <taxon>Actinomycetota</taxon>
        <taxon>Actinomycetes</taxon>
        <taxon>Micrococcales</taxon>
        <taxon>Microbacteriaceae</taxon>
        <taxon>Naasia</taxon>
    </lineage>
</organism>
<dbReference type="PANTHER" id="PTHR35369">
    <property type="entry name" value="BLR3025 PROTEIN-RELATED"/>
    <property type="match status" value="1"/>
</dbReference>
<evidence type="ECO:0000256" key="1">
    <source>
        <dbReference type="ARBA" id="ARBA00022763"/>
    </source>
</evidence>
<protein>
    <submittedName>
        <fullName evidence="3">DNA polymerase Y family protein</fullName>
    </submittedName>
</protein>
<dbReference type="InterPro" id="IPR043502">
    <property type="entry name" value="DNA/RNA_pol_sf"/>
</dbReference>
<proteinExistence type="predicted"/>